<evidence type="ECO:0000313" key="1">
    <source>
        <dbReference type="EMBL" id="KAJ8375138.1"/>
    </source>
</evidence>
<keyword evidence="2" id="KW-1185">Reference proteome</keyword>
<sequence length="89" mass="9189">MQSPDEMETETQHLLLSNKNVSVRQLGSEVPAARVPLSLSASPRPACLAASLIVRVVARAGFAGSLLMWASVCLSAPVVCGPGLQSDSG</sequence>
<reference evidence="1" key="1">
    <citation type="journal article" date="2023" name="Science">
        <title>Genome structures resolve the early diversification of teleost fishes.</title>
        <authorList>
            <person name="Parey E."/>
            <person name="Louis A."/>
            <person name="Montfort J."/>
            <person name="Bouchez O."/>
            <person name="Roques C."/>
            <person name="Iampietro C."/>
            <person name="Lluch J."/>
            <person name="Castinel A."/>
            <person name="Donnadieu C."/>
            <person name="Desvignes T."/>
            <person name="Floi Bucao C."/>
            <person name="Jouanno E."/>
            <person name="Wen M."/>
            <person name="Mejri S."/>
            <person name="Dirks R."/>
            <person name="Jansen H."/>
            <person name="Henkel C."/>
            <person name="Chen W.J."/>
            <person name="Zahm M."/>
            <person name="Cabau C."/>
            <person name="Klopp C."/>
            <person name="Thompson A.W."/>
            <person name="Robinson-Rechavi M."/>
            <person name="Braasch I."/>
            <person name="Lecointre G."/>
            <person name="Bobe J."/>
            <person name="Postlethwait J.H."/>
            <person name="Berthelot C."/>
            <person name="Roest Crollius H."/>
            <person name="Guiguen Y."/>
        </authorList>
    </citation>
    <scope>NUCLEOTIDE SEQUENCE</scope>
    <source>
        <strain evidence="1">WJC10195</strain>
    </source>
</reference>
<accession>A0A9Q1JA04</accession>
<dbReference type="Proteomes" id="UP001152622">
    <property type="component" value="Chromosome 2"/>
</dbReference>
<gene>
    <name evidence="1" type="ORF">SKAU_G00057180</name>
</gene>
<evidence type="ECO:0000313" key="2">
    <source>
        <dbReference type="Proteomes" id="UP001152622"/>
    </source>
</evidence>
<dbReference type="EMBL" id="JAINUF010000002">
    <property type="protein sequence ID" value="KAJ8375138.1"/>
    <property type="molecule type" value="Genomic_DNA"/>
</dbReference>
<dbReference type="AlphaFoldDB" id="A0A9Q1JA04"/>
<proteinExistence type="predicted"/>
<protein>
    <submittedName>
        <fullName evidence="1">Uncharacterized protein</fullName>
    </submittedName>
</protein>
<name>A0A9Q1JA04_SYNKA</name>
<organism evidence="1 2">
    <name type="scientific">Synaphobranchus kaupii</name>
    <name type="common">Kaup's arrowtooth eel</name>
    <dbReference type="NCBI Taxonomy" id="118154"/>
    <lineage>
        <taxon>Eukaryota</taxon>
        <taxon>Metazoa</taxon>
        <taxon>Chordata</taxon>
        <taxon>Craniata</taxon>
        <taxon>Vertebrata</taxon>
        <taxon>Euteleostomi</taxon>
        <taxon>Actinopterygii</taxon>
        <taxon>Neopterygii</taxon>
        <taxon>Teleostei</taxon>
        <taxon>Anguilliformes</taxon>
        <taxon>Synaphobranchidae</taxon>
        <taxon>Synaphobranchus</taxon>
    </lineage>
</organism>
<comment type="caution">
    <text evidence="1">The sequence shown here is derived from an EMBL/GenBank/DDBJ whole genome shotgun (WGS) entry which is preliminary data.</text>
</comment>